<dbReference type="Gene3D" id="1.10.357.10">
    <property type="entry name" value="Tetracycline Repressor, domain 2"/>
    <property type="match status" value="1"/>
</dbReference>
<evidence type="ECO:0000259" key="6">
    <source>
        <dbReference type="PROSITE" id="PS50977"/>
    </source>
</evidence>
<evidence type="ECO:0000313" key="8">
    <source>
        <dbReference type="Proteomes" id="UP000256829"/>
    </source>
</evidence>
<protein>
    <submittedName>
        <fullName evidence="7">TetR/AcrR family transcriptional regulator</fullName>
    </submittedName>
</protein>
<evidence type="ECO:0000256" key="4">
    <source>
        <dbReference type="PROSITE-ProRule" id="PRU00335"/>
    </source>
</evidence>
<reference evidence="7 8" key="1">
    <citation type="submission" date="2018-08" db="EMBL/GenBank/DDBJ databases">
        <title>Lysobacter soli KCTC 22011, whole genome shotgun sequence.</title>
        <authorList>
            <person name="Zhang X."/>
            <person name="Feng G."/>
            <person name="Zhu H."/>
        </authorList>
    </citation>
    <scope>NUCLEOTIDE SEQUENCE [LARGE SCALE GENOMIC DNA]</scope>
    <source>
        <strain evidence="7 8">KCTC 22011</strain>
    </source>
</reference>
<dbReference type="Gene3D" id="1.10.10.60">
    <property type="entry name" value="Homeodomain-like"/>
    <property type="match status" value="1"/>
</dbReference>
<feature type="domain" description="HTH tetR-type" evidence="6">
    <location>
        <begin position="49"/>
        <end position="109"/>
    </location>
</feature>
<dbReference type="InterPro" id="IPR036271">
    <property type="entry name" value="Tet_transcr_reg_TetR-rel_C_sf"/>
</dbReference>
<dbReference type="InterPro" id="IPR001647">
    <property type="entry name" value="HTH_TetR"/>
</dbReference>
<feature type="region of interest" description="Disordered" evidence="5">
    <location>
        <begin position="1"/>
        <end position="31"/>
    </location>
</feature>
<evidence type="ECO:0000256" key="5">
    <source>
        <dbReference type="SAM" id="MobiDB-lite"/>
    </source>
</evidence>
<evidence type="ECO:0000256" key="2">
    <source>
        <dbReference type="ARBA" id="ARBA00023125"/>
    </source>
</evidence>
<accession>A0A3D8VIS1</accession>
<keyword evidence="1" id="KW-0805">Transcription regulation</keyword>
<keyword evidence="8" id="KW-1185">Reference proteome</keyword>
<organism evidence="7 8">
    <name type="scientific">Lysobacter soli</name>
    <dbReference type="NCBI Taxonomy" id="453783"/>
    <lineage>
        <taxon>Bacteria</taxon>
        <taxon>Pseudomonadati</taxon>
        <taxon>Pseudomonadota</taxon>
        <taxon>Gammaproteobacteria</taxon>
        <taxon>Lysobacterales</taxon>
        <taxon>Lysobacteraceae</taxon>
        <taxon>Lysobacter</taxon>
    </lineage>
</organism>
<dbReference type="Proteomes" id="UP000256829">
    <property type="component" value="Unassembled WGS sequence"/>
</dbReference>
<comment type="caution">
    <text evidence="7">The sequence shown here is derived from an EMBL/GenBank/DDBJ whole genome shotgun (WGS) entry which is preliminary data.</text>
</comment>
<name>A0A3D8VIS1_9GAMM</name>
<dbReference type="PANTHER" id="PTHR47506">
    <property type="entry name" value="TRANSCRIPTIONAL REGULATORY PROTEIN"/>
    <property type="match status" value="1"/>
</dbReference>
<dbReference type="AlphaFoldDB" id="A0A3D8VIS1"/>
<evidence type="ECO:0000256" key="1">
    <source>
        <dbReference type="ARBA" id="ARBA00023015"/>
    </source>
</evidence>
<dbReference type="Pfam" id="PF00440">
    <property type="entry name" value="TetR_N"/>
    <property type="match status" value="1"/>
</dbReference>
<dbReference type="SUPFAM" id="SSF46689">
    <property type="entry name" value="Homeodomain-like"/>
    <property type="match status" value="1"/>
</dbReference>
<dbReference type="GO" id="GO:0003677">
    <property type="term" value="F:DNA binding"/>
    <property type="evidence" value="ECO:0007669"/>
    <property type="project" value="UniProtKB-UniRule"/>
</dbReference>
<sequence length="245" mass="26259">MAGHGPDAAGARTGRRVRSGLKPTNGRNKTNGRAIFSAVNALTATSKGAATREAIIDRAYGIACAAGLEGLSIGPLAQAVGMSKSGVFAHFGSREDLQMAVLDEAGVRFVDHVLRPALKHPRGLARLRAILEAWYDWVRQSEGSCLLLSAASEYDDRPGPLRDRLVAHDLRWRQEIARAITLAVDTGELAGDTDPDQMAFELYALALIVHHDAGLFGFDTAANRGRRAMERLFRSYAPSAAAPDA</sequence>
<evidence type="ECO:0000313" key="7">
    <source>
        <dbReference type="EMBL" id="RDY69300.1"/>
    </source>
</evidence>
<feature type="DNA-binding region" description="H-T-H motif" evidence="4">
    <location>
        <begin position="72"/>
        <end position="91"/>
    </location>
</feature>
<dbReference type="PROSITE" id="PS50977">
    <property type="entry name" value="HTH_TETR_2"/>
    <property type="match status" value="1"/>
</dbReference>
<dbReference type="EMBL" id="QTJR01000001">
    <property type="protein sequence ID" value="RDY69300.1"/>
    <property type="molecule type" value="Genomic_DNA"/>
</dbReference>
<proteinExistence type="predicted"/>
<keyword evidence="3" id="KW-0804">Transcription</keyword>
<dbReference type="InterPro" id="IPR011075">
    <property type="entry name" value="TetR_C"/>
</dbReference>
<gene>
    <name evidence="7" type="ORF">DX912_00545</name>
</gene>
<keyword evidence="2 4" id="KW-0238">DNA-binding</keyword>
<dbReference type="Pfam" id="PF16925">
    <property type="entry name" value="TetR_C_13"/>
    <property type="match status" value="1"/>
</dbReference>
<evidence type="ECO:0000256" key="3">
    <source>
        <dbReference type="ARBA" id="ARBA00023163"/>
    </source>
</evidence>
<dbReference type="SUPFAM" id="SSF48498">
    <property type="entry name" value="Tetracyclin repressor-like, C-terminal domain"/>
    <property type="match status" value="1"/>
</dbReference>
<dbReference type="PANTHER" id="PTHR47506:SF6">
    <property type="entry name" value="HTH-TYPE TRANSCRIPTIONAL REPRESSOR NEMR"/>
    <property type="match status" value="1"/>
</dbReference>
<dbReference type="InterPro" id="IPR009057">
    <property type="entry name" value="Homeodomain-like_sf"/>
</dbReference>